<comment type="caution">
    <text evidence="2">The sequence shown here is derived from an EMBL/GenBank/DDBJ whole genome shotgun (WGS) entry which is preliminary data.</text>
</comment>
<dbReference type="RefSeq" id="WP_194700232.1">
    <property type="nucleotide sequence ID" value="NZ_JADKNH010000001.1"/>
</dbReference>
<sequence length="142" mass="16417">MNKRSRMSSLLLIVILLNALSTSVFAGTELKQPLEVTTRFVSTSLFNNNFAISSSGKAQAATYINTEDADKIVINGYLQQYKDGSWQTIKSWSKTEYAQINSWNKSWYVVKNHSYRYKVFGYVYRDSILVDNLYYISDEEVY</sequence>
<proteinExistence type="predicted"/>
<feature type="chain" id="PRO_5045951583" description="Surface layer protein A domain-containing protein" evidence="1">
    <location>
        <begin position="27"/>
        <end position="142"/>
    </location>
</feature>
<dbReference type="EMBL" id="JADKNH010000001">
    <property type="protein sequence ID" value="MBF4692007.1"/>
    <property type="molecule type" value="Genomic_DNA"/>
</dbReference>
<organism evidence="2 3">
    <name type="scientific">Fusibacter ferrireducens</name>
    <dbReference type="NCBI Taxonomy" id="2785058"/>
    <lineage>
        <taxon>Bacteria</taxon>
        <taxon>Bacillati</taxon>
        <taxon>Bacillota</taxon>
        <taxon>Clostridia</taxon>
        <taxon>Eubacteriales</taxon>
        <taxon>Eubacteriales Family XII. Incertae Sedis</taxon>
        <taxon>Fusibacter</taxon>
    </lineage>
</organism>
<evidence type="ECO:0008006" key="4">
    <source>
        <dbReference type="Google" id="ProtNLM"/>
    </source>
</evidence>
<accession>A0ABR9ZNF8</accession>
<feature type="signal peptide" evidence="1">
    <location>
        <begin position="1"/>
        <end position="26"/>
    </location>
</feature>
<protein>
    <recommendedName>
        <fullName evidence="4">Surface layer protein A domain-containing protein</fullName>
    </recommendedName>
</protein>
<name>A0ABR9ZNF8_9FIRM</name>
<keyword evidence="1" id="KW-0732">Signal</keyword>
<evidence type="ECO:0000313" key="3">
    <source>
        <dbReference type="Proteomes" id="UP000614200"/>
    </source>
</evidence>
<reference evidence="2 3" key="1">
    <citation type="submission" date="2020-11" db="EMBL/GenBank/DDBJ databases">
        <title>Fusibacter basophilias sp. nov.</title>
        <authorList>
            <person name="Qiu D."/>
        </authorList>
    </citation>
    <scope>NUCLEOTIDE SEQUENCE [LARGE SCALE GENOMIC DNA]</scope>
    <source>
        <strain evidence="2 3">Q10-2</strain>
    </source>
</reference>
<evidence type="ECO:0000256" key="1">
    <source>
        <dbReference type="SAM" id="SignalP"/>
    </source>
</evidence>
<keyword evidence="3" id="KW-1185">Reference proteome</keyword>
<gene>
    <name evidence="2" type="ORF">ISU02_02700</name>
</gene>
<evidence type="ECO:0000313" key="2">
    <source>
        <dbReference type="EMBL" id="MBF4692007.1"/>
    </source>
</evidence>
<dbReference type="Proteomes" id="UP000614200">
    <property type="component" value="Unassembled WGS sequence"/>
</dbReference>